<protein>
    <recommendedName>
        <fullName evidence="2">histone acetyltransferase</fullName>
        <ecNumber evidence="2">2.3.1.48</ecNumber>
    </recommendedName>
</protein>
<dbReference type="GO" id="GO:0031509">
    <property type="term" value="P:subtelomeric heterochromatin formation"/>
    <property type="evidence" value="ECO:0007669"/>
    <property type="project" value="InterPro"/>
</dbReference>
<dbReference type="CDD" id="cd04301">
    <property type="entry name" value="NAT_SF"/>
    <property type="match status" value="1"/>
</dbReference>
<dbReference type="GO" id="GO:0000781">
    <property type="term" value="C:chromosome, telomeric region"/>
    <property type="evidence" value="ECO:0007669"/>
    <property type="project" value="GOC"/>
</dbReference>
<dbReference type="RefSeq" id="XP_001417022.1">
    <property type="nucleotide sequence ID" value="XM_001416985.1"/>
</dbReference>
<dbReference type="InterPro" id="IPR037113">
    <property type="entry name" value="Hat1_N_sf"/>
</dbReference>
<evidence type="ECO:0000313" key="8">
    <source>
        <dbReference type="EMBL" id="ABO95315.1"/>
    </source>
</evidence>
<dbReference type="eggNOG" id="KOG2696">
    <property type="taxonomic scope" value="Eukaryota"/>
</dbReference>
<accession>A4RUU8</accession>
<gene>
    <name evidence="8" type="primary">HAG3502</name>
    <name evidence="8" type="ORF">OSTLU_30748</name>
</gene>
<evidence type="ECO:0000313" key="9">
    <source>
        <dbReference type="Proteomes" id="UP000001568"/>
    </source>
</evidence>
<dbReference type="KEGG" id="olu:OSTLU_30748"/>
<dbReference type="Pfam" id="PF10394">
    <property type="entry name" value="Hat1_N"/>
    <property type="match status" value="1"/>
</dbReference>
<dbReference type="Gramene" id="ABO95315">
    <property type="protein sequence ID" value="ABO95315"/>
    <property type="gene ID" value="OSTLU_30748"/>
</dbReference>
<feature type="domain" description="Histone acetyl transferase HAT1 N-terminal" evidence="7">
    <location>
        <begin position="69"/>
        <end position="230"/>
    </location>
</feature>
<dbReference type="Proteomes" id="UP000001568">
    <property type="component" value="Chromosome 3"/>
</dbReference>
<dbReference type="GeneID" id="5000605"/>
<dbReference type="HOGENOM" id="CLU_542242_0_0_1"/>
<organism evidence="8 9">
    <name type="scientific">Ostreococcus lucimarinus (strain CCE9901)</name>
    <dbReference type="NCBI Taxonomy" id="436017"/>
    <lineage>
        <taxon>Eukaryota</taxon>
        <taxon>Viridiplantae</taxon>
        <taxon>Chlorophyta</taxon>
        <taxon>Mamiellophyceae</taxon>
        <taxon>Mamiellales</taxon>
        <taxon>Bathycoccaceae</taxon>
        <taxon>Ostreococcus</taxon>
    </lineage>
</organism>
<evidence type="ECO:0000259" key="6">
    <source>
        <dbReference type="Pfam" id="PF00583"/>
    </source>
</evidence>
<evidence type="ECO:0000256" key="1">
    <source>
        <dbReference type="ARBA" id="ARBA00010543"/>
    </source>
</evidence>
<evidence type="ECO:0000259" key="7">
    <source>
        <dbReference type="Pfam" id="PF10394"/>
    </source>
</evidence>
<dbReference type="InterPro" id="IPR016181">
    <property type="entry name" value="Acyl_CoA_acyltransferase"/>
</dbReference>
<keyword evidence="3" id="KW-0808">Transferase</keyword>
<comment type="similarity">
    <text evidence="1">Belongs to the HAT1 family.</text>
</comment>
<feature type="domain" description="N-acetyltransferase" evidence="6">
    <location>
        <begin position="258"/>
        <end position="311"/>
    </location>
</feature>
<evidence type="ECO:0000256" key="3">
    <source>
        <dbReference type="ARBA" id="ARBA00022679"/>
    </source>
</evidence>
<dbReference type="Gene3D" id="3.40.630.30">
    <property type="match status" value="1"/>
</dbReference>
<dbReference type="InterPro" id="IPR000182">
    <property type="entry name" value="GNAT_dom"/>
</dbReference>
<dbReference type="SUPFAM" id="SSF55729">
    <property type="entry name" value="Acyl-CoA N-acyltransferases (Nat)"/>
    <property type="match status" value="1"/>
</dbReference>
<keyword evidence="9" id="KW-1185">Reference proteome</keyword>
<sequence>MDDDQAAKRAKLAARFGDENADLGFAMPATVSASAQGLSTQTTTIDLNSKSNSCGAKIAKKPIDAPVSYVCEAVDALKFHPWTPGSALETTRDDGDAFDAEFTHQVFREDESVFGYAGLALDVYVCRTSLRALLKMRYEKKISSAMNPADPVVEQMREWFDSDGLCELYEDEERFKREAGMAEPCAGGTLVAESESDGVVTKITAYELATNEEARKWHAAMEAYAVFFIDAASKIDNSDSRWTLLVATRHHADGRWETAGFTTVYRFYAYPDSERARLSQILVLPPYQRQGLGGKMLEAVRKLAIDRSMRDLTIEDPTDQLQRLRDVHDVKACLKLPEMMAKVQSAAMDAARAQTDDARRNALACTQHVFEMAAAKLKICKPQMRRIWEALLFIFAKRSNAPENSPVADAFKELIIRRLKAMYTSNSDKDIGTKRIIPIGDNDFVMTKARGSAGEAPQMENPADGEADITEVLGELFQECAQNLSFIFAQCKDA</sequence>
<dbReference type="InterPro" id="IPR019467">
    <property type="entry name" value="Hat1_N"/>
</dbReference>
<name>A4RUU8_OSTLU</name>
<evidence type="ECO:0000256" key="5">
    <source>
        <dbReference type="ARBA" id="ARBA00048017"/>
    </source>
</evidence>
<reference evidence="8 9" key="1">
    <citation type="journal article" date="2007" name="Proc. Natl. Acad. Sci. U.S.A.">
        <title>The tiny eukaryote Ostreococcus provides genomic insights into the paradox of plankton speciation.</title>
        <authorList>
            <person name="Palenik B."/>
            <person name="Grimwood J."/>
            <person name="Aerts A."/>
            <person name="Rouze P."/>
            <person name="Salamov A."/>
            <person name="Putnam N."/>
            <person name="Dupont C."/>
            <person name="Jorgensen R."/>
            <person name="Derelle E."/>
            <person name="Rombauts S."/>
            <person name="Zhou K."/>
            <person name="Otillar R."/>
            <person name="Merchant S.S."/>
            <person name="Podell S."/>
            <person name="Gaasterland T."/>
            <person name="Napoli C."/>
            <person name="Gendler K."/>
            <person name="Manuell A."/>
            <person name="Tai V."/>
            <person name="Vallon O."/>
            <person name="Piganeau G."/>
            <person name="Jancek S."/>
            <person name="Heijde M."/>
            <person name="Jabbari K."/>
            <person name="Bowler C."/>
            <person name="Lohr M."/>
            <person name="Robbens S."/>
            <person name="Werner G."/>
            <person name="Dubchak I."/>
            <person name="Pazour G.J."/>
            <person name="Ren Q."/>
            <person name="Paulsen I."/>
            <person name="Delwiche C."/>
            <person name="Schmutz J."/>
            <person name="Rokhsar D."/>
            <person name="Van de Peer Y."/>
            <person name="Moreau H."/>
            <person name="Grigoriev I.V."/>
        </authorList>
    </citation>
    <scope>NUCLEOTIDE SEQUENCE [LARGE SCALE GENOMIC DNA]</scope>
    <source>
        <strain evidence="8 9">CCE9901</strain>
    </source>
</reference>
<dbReference type="EC" id="2.3.1.48" evidence="2"/>
<dbReference type="OrthoDB" id="10253098at2759"/>
<evidence type="ECO:0000256" key="4">
    <source>
        <dbReference type="ARBA" id="ARBA00023315"/>
    </source>
</evidence>
<dbReference type="AlphaFoldDB" id="A4RUU8"/>
<dbReference type="GO" id="GO:0004402">
    <property type="term" value="F:histone acetyltransferase activity"/>
    <property type="evidence" value="ECO:0007669"/>
    <property type="project" value="InterPro"/>
</dbReference>
<dbReference type="Pfam" id="PF00583">
    <property type="entry name" value="Acetyltransf_1"/>
    <property type="match status" value="1"/>
</dbReference>
<dbReference type="PANTHER" id="PTHR12046">
    <property type="entry name" value="HISTONE ACETYLTRANSFERASE TYPE B CATALYTIC SUBUNIT"/>
    <property type="match status" value="1"/>
</dbReference>
<dbReference type="STRING" id="436017.A4RUU8"/>
<proteinExistence type="inferred from homology"/>
<dbReference type="GO" id="GO:0005634">
    <property type="term" value="C:nucleus"/>
    <property type="evidence" value="ECO:0007669"/>
    <property type="project" value="InterPro"/>
</dbReference>
<dbReference type="InterPro" id="IPR017380">
    <property type="entry name" value="Hist_AcTrfase_B-typ_cat-su"/>
</dbReference>
<dbReference type="EMBL" id="CP000583">
    <property type="protein sequence ID" value="ABO95315.1"/>
    <property type="molecule type" value="Genomic_DNA"/>
</dbReference>
<comment type="catalytic activity">
    <reaction evidence="5">
        <text>L-lysyl-[protein] + acetyl-CoA = N(6)-acetyl-L-lysyl-[protein] + CoA + H(+)</text>
        <dbReference type="Rhea" id="RHEA:45948"/>
        <dbReference type="Rhea" id="RHEA-COMP:9752"/>
        <dbReference type="Rhea" id="RHEA-COMP:10731"/>
        <dbReference type="ChEBI" id="CHEBI:15378"/>
        <dbReference type="ChEBI" id="CHEBI:29969"/>
        <dbReference type="ChEBI" id="CHEBI:57287"/>
        <dbReference type="ChEBI" id="CHEBI:57288"/>
        <dbReference type="ChEBI" id="CHEBI:61930"/>
        <dbReference type="EC" id="2.3.1.48"/>
    </reaction>
</comment>
<keyword evidence="4" id="KW-0012">Acyltransferase</keyword>
<dbReference type="Gene3D" id="3.90.360.10">
    <property type="entry name" value="Histone acetyl transferase 1 (HAT1), N-terminal domain"/>
    <property type="match status" value="1"/>
</dbReference>
<evidence type="ECO:0000256" key="2">
    <source>
        <dbReference type="ARBA" id="ARBA00013184"/>
    </source>
</evidence>